<evidence type="ECO:0000256" key="1">
    <source>
        <dbReference type="SAM" id="Phobius"/>
    </source>
</evidence>
<accession>A0A6L5YHF8</accession>
<dbReference type="RefSeq" id="WP_154495764.1">
    <property type="nucleotide sequence ID" value="NZ_VUMU01000004.1"/>
</dbReference>
<dbReference type="Proteomes" id="UP000476055">
    <property type="component" value="Unassembled WGS sequence"/>
</dbReference>
<keyword evidence="1" id="KW-0472">Membrane</keyword>
<feature type="transmembrane region" description="Helical" evidence="1">
    <location>
        <begin position="94"/>
        <end position="111"/>
    </location>
</feature>
<keyword evidence="1" id="KW-0812">Transmembrane</keyword>
<dbReference type="PANTHER" id="PTHR40448:SF1">
    <property type="entry name" value="TWO-COMPONENT SENSOR HISTIDINE KINASE"/>
    <property type="match status" value="1"/>
</dbReference>
<keyword evidence="1" id="KW-1133">Transmembrane helix</keyword>
<evidence type="ECO:0000313" key="4">
    <source>
        <dbReference type="Proteomes" id="UP000476055"/>
    </source>
</evidence>
<proteinExistence type="predicted"/>
<dbReference type="AlphaFoldDB" id="A0A6L5YHF8"/>
<protein>
    <submittedName>
        <fullName evidence="3">GHKL domain-containing protein</fullName>
    </submittedName>
</protein>
<name>A0A6L5YHF8_9FIRM</name>
<feature type="transmembrane region" description="Helical" evidence="1">
    <location>
        <begin position="123"/>
        <end position="149"/>
    </location>
</feature>
<feature type="transmembrane region" description="Helical" evidence="1">
    <location>
        <begin position="193"/>
        <end position="215"/>
    </location>
</feature>
<dbReference type="GO" id="GO:0042802">
    <property type="term" value="F:identical protein binding"/>
    <property type="evidence" value="ECO:0007669"/>
    <property type="project" value="TreeGrafter"/>
</dbReference>
<feature type="transmembrane region" description="Helical" evidence="1">
    <location>
        <begin position="6"/>
        <end position="26"/>
    </location>
</feature>
<evidence type="ECO:0000313" key="3">
    <source>
        <dbReference type="EMBL" id="MST57669.1"/>
    </source>
</evidence>
<feature type="transmembrane region" description="Helical" evidence="1">
    <location>
        <begin position="62"/>
        <end position="82"/>
    </location>
</feature>
<reference evidence="3 4" key="1">
    <citation type="submission" date="2019-08" db="EMBL/GenBank/DDBJ databases">
        <title>In-depth cultivation of the pig gut microbiome towards novel bacterial diversity and tailored functional studies.</title>
        <authorList>
            <person name="Wylensek D."/>
            <person name="Hitch T.C.A."/>
            <person name="Clavel T."/>
        </authorList>
    </citation>
    <scope>NUCLEOTIDE SEQUENCE [LARGE SCALE GENOMIC DNA]</scope>
    <source>
        <strain evidence="3 4">WCA3-601-WT-6H</strain>
    </source>
</reference>
<evidence type="ECO:0000259" key="2">
    <source>
        <dbReference type="Pfam" id="PF14501"/>
    </source>
</evidence>
<sequence length="428" mass="48613">MICYIMCILLWIAYLWLDCMVVAYAFEPRRDSVRQAGIILGLMAAQLPAAALKFLFNDNVLVRYGTMIAVGIVTVAYAAVFLKGTIGQKVLFMLCEYLTAMLAEMLSIGILNKYMEQKPQLSYYTPTMVLLLSVVLTVTAIFFLIFLVVWKKIVEKESFDVSIIIVFSVFPVSQLLMITAINEQAFRNMTLYTGWILAAAILGSVADGVLLYTLLRQQQLQELKLRLSEVQSTWEIAENHYHEIENRREEFAKIRHDMRNQQMVLQELLHQGEYEKAEKMLETLTDTVAATTEYLYCGDPVFNAIMGETEKACREKRIAFKYDLEIPQKLKLDPVAICSILSNLTRNAVAAAEMTEREEAFLSVKAAVKGDYLHICVENSRAKKLLGRPGRKGYGLEILHDLVERNHGQIDVQPGEGSFRVDITVENF</sequence>
<feature type="transmembrane region" description="Helical" evidence="1">
    <location>
        <begin position="161"/>
        <end position="181"/>
    </location>
</feature>
<comment type="caution">
    <text evidence="3">The sequence shown here is derived from an EMBL/GenBank/DDBJ whole genome shotgun (WGS) entry which is preliminary data.</text>
</comment>
<gene>
    <name evidence="3" type="ORF">FYJ59_05355</name>
</gene>
<dbReference type="Gene3D" id="3.30.565.10">
    <property type="entry name" value="Histidine kinase-like ATPase, C-terminal domain"/>
    <property type="match status" value="1"/>
</dbReference>
<dbReference type="EMBL" id="VUMU01000004">
    <property type="protein sequence ID" value="MST57669.1"/>
    <property type="molecule type" value="Genomic_DNA"/>
</dbReference>
<dbReference type="PANTHER" id="PTHR40448">
    <property type="entry name" value="TWO-COMPONENT SENSOR HISTIDINE KINASE"/>
    <property type="match status" value="1"/>
</dbReference>
<organism evidence="3 4">
    <name type="scientific">Waltera intestinalis</name>
    <dbReference type="NCBI Taxonomy" id="2606635"/>
    <lineage>
        <taxon>Bacteria</taxon>
        <taxon>Bacillati</taxon>
        <taxon>Bacillota</taxon>
        <taxon>Clostridia</taxon>
        <taxon>Lachnospirales</taxon>
        <taxon>Lachnospiraceae</taxon>
        <taxon>Waltera</taxon>
    </lineage>
</organism>
<keyword evidence="4" id="KW-1185">Reference proteome</keyword>
<dbReference type="InterPro" id="IPR032834">
    <property type="entry name" value="NatK-like_C"/>
</dbReference>
<feature type="domain" description="Sensor histidine kinase NatK-like C-terminal" evidence="2">
    <location>
        <begin position="333"/>
        <end position="425"/>
    </location>
</feature>
<dbReference type="InterPro" id="IPR036890">
    <property type="entry name" value="HATPase_C_sf"/>
</dbReference>
<dbReference type="SUPFAM" id="SSF55874">
    <property type="entry name" value="ATPase domain of HSP90 chaperone/DNA topoisomerase II/histidine kinase"/>
    <property type="match status" value="1"/>
</dbReference>
<dbReference type="Pfam" id="PF14501">
    <property type="entry name" value="HATPase_c_5"/>
    <property type="match status" value="1"/>
</dbReference>